<organism evidence="2 3">
    <name type="scientific">Platanthera guangdongensis</name>
    <dbReference type="NCBI Taxonomy" id="2320717"/>
    <lineage>
        <taxon>Eukaryota</taxon>
        <taxon>Viridiplantae</taxon>
        <taxon>Streptophyta</taxon>
        <taxon>Embryophyta</taxon>
        <taxon>Tracheophyta</taxon>
        <taxon>Spermatophyta</taxon>
        <taxon>Magnoliopsida</taxon>
        <taxon>Liliopsida</taxon>
        <taxon>Asparagales</taxon>
        <taxon>Orchidaceae</taxon>
        <taxon>Orchidoideae</taxon>
        <taxon>Orchideae</taxon>
        <taxon>Orchidinae</taxon>
        <taxon>Platanthera</taxon>
    </lineage>
</organism>
<feature type="domain" description="RNase H type-1" evidence="1">
    <location>
        <begin position="15"/>
        <end position="79"/>
    </location>
</feature>
<reference evidence="2 3" key="1">
    <citation type="journal article" date="2022" name="Nat. Plants">
        <title>Genomes of leafy and leafless Platanthera orchids illuminate the evolution of mycoheterotrophy.</title>
        <authorList>
            <person name="Li M.H."/>
            <person name="Liu K.W."/>
            <person name="Li Z."/>
            <person name="Lu H.C."/>
            <person name="Ye Q.L."/>
            <person name="Zhang D."/>
            <person name="Wang J.Y."/>
            <person name="Li Y.F."/>
            <person name="Zhong Z.M."/>
            <person name="Liu X."/>
            <person name="Yu X."/>
            <person name="Liu D.K."/>
            <person name="Tu X.D."/>
            <person name="Liu B."/>
            <person name="Hao Y."/>
            <person name="Liao X.Y."/>
            <person name="Jiang Y.T."/>
            <person name="Sun W.H."/>
            <person name="Chen J."/>
            <person name="Chen Y.Q."/>
            <person name="Ai Y."/>
            <person name="Zhai J.W."/>
            <person name="Wu S.S."/>
            <person name="Zhou Z."/>
            <person name="Hsiao Y.Y."/>
            <person name="Wu W.L."/>
            <person name="Chen Y.Y."/>
            <person name="Lin Y.F."/>
            <person name="Hsu J.L."/>
            <person name="Li C.Y."/>
            <person name="Wang Z.W."/>
            <person name="Zhao X."/>
            <person name="Zhong W.Y."/>
            <person name="Ma X.K."/>
            <person name="Ma L."/>
            <person name="Huang J."/>
            <person name="Chen G.Z."/>
            <person name="Huang M.Z."/>
            <person name="Huang L."/>
            <person name="Peng D.H."/>
            <person name="Luo Y.B."/>
            <person name="Zou S.Q."/>
            <person name="Chen S.P."/>
            <person name="Lan S."/>
            <person name="Tsai W.C."/>
            <person name="Van de Peer Y."/>
            <person name="Liu Z.J."/>
        </authorList>
    </citation>
    <scope>NUCLEOTIDE SEQUENCE [LARGE SCALE GENOMIC DNA]</scope>
    <source>
        <strain evidence="2">Lor288</strain>
    </source>
</reference>
<dbReference type="Proteomes" id="UP001412067">
    <property type="component" value="Unassembled WGS sequence"/>
</dbReference>
<dbReference type="EMBL" id="JBBWWR010000016">
    <property type="protein sequence ID" value="KAK8948164.1"/>
    <property type="molecule type" value="Genomic_DNA"/>
</dbReference>
<accession>A0ABR2LS86</accession>
<keyword evidence="3" id="KW-1185">Reference proteome</keyword>
<evidence type="ECO:0000313" key="2">
    <source>
        <dbReference type="EMBL" id="KAK8948164.1"/>
    </source>
</evidence>
<dbReference type="Pfam" id="PF13456">
    <property type="entry name" value="RVT_3"/>
    <property type="match status" value="1"/>
</dbReference>
<protein>
    <recommendedName>
        <fullName evidence="1">RNase H type-1 domain-containing protein</fullName>
    </recommendedName>
</protein>
<comment type="caution">
    <text evidence="2">The sequence shown here is derived from an EMBL/GenBank/DDBJ whole genome shotgun (WGS) entry which is preliminary data.</text>
</comment>
<dbReference type="InterPro" id="IPR002156">
    <property type="entry name" value="RNaseH_domain"/>
</dbReference>
<evidence type="ECO:0000259" key="1">
    <source>
        <dbReference type="Pfam" id="PF13456"/>
    </source>
</evidence>
<sequence>MLQGLESKLASQMAADYMGIILEGDSCDACKSLNQILSGCCFGDVDSDLAHLLPSFRRVEISLVNRKANSVADHVAKNACFNEFSWDRGMPLTTTFALLLSHDANFM</sequence>
<proteinExistence type="predicted"/>
<gene>
    <name evidence="2" type="ORF">KSP40_PGU019613</name>
</gene>
<evidence type="ECO:0000313" key="3">
    <source>
        <dbReference type="Proteomes" id="UP001412067"/>
    </source>
</evidence>
<name>A0ABR2LS86_9ASPA</name>